<gene>
    <name evidence="2" type="ORF">BON30_36010</name>
</gene>
<dbReference type="Proteomes" id="UP000182229">
    <property type="component" value="Unassembled WGS sequence"/>
</dbReference>
<dbReference type="AlphaFoldDB" id="A0A1L9B167"/>
<reference evidence="2 3" key="2">
    <citation type="submission" date="2016-12" db="EMBL/GenBank/DDBJ databases">
        <title>Draft Genome Sequence of Cystobacter ferrugineus Strain Cbfe23.</title>
        <authorList>
            <person name="Akbar S."/>
            <person name="Dowd S.E."/>
            <person name="Stevens D.C."/>
        </authorList>
    </citation>
    <scope>NUCLEOTIDE SEQUENCE [LARGE SCALE GENOMIC DNA]</scope>
    <source>
        <strain evidence="2 3">Cbfe23</strain>
    </source>
</reference>
<organism evidence="2 3">
    <name type="scientific">Cystobacter ferrugineus</name>
    <dbReference type="NCBI Taxonomy" id="83449"/>
    <lineage>
        <taxon>Bacteria</taxon>
        <taxon>Pseudomonadati</taxon>
        <taxon>Myxococcota</taxon>
        <taxon>Myxococcia</taxon>
        <taxon>Myxococcales</taxon>
        <taxon>Cystobacterineae</taxon>
        <taxon>Archangiaceae</taxon>
        <taxon>Cystobacter</taxon>
    </lineage>
</organism>
<sequence length="280" mass="29969">MAGSAHRLTSLAVPPTRKESDMSSSPVSQLLEDAHAEGVLSPTSLQALTTVDLGAQIQAGLGISVDDVQSSEVVLVTVMPDDSGSMASHARTVCEGHNLVLDALLASQQKDGVLFHTRYLNGFVLNPFRPLEDVVRMHDKNYDPDQGTPLYDQAVVLLGTVLAKAQEFTRNGVSARTVTLLITDGADAHSQRARAREVAALVEDLRRAENHIVAGMGIDDGSTDFRKVFRSMGIEDKWILTPGHNAQDIRKAFQVFSQSAVRVSQGAATFHPSALGGFGA</sequence>
<evidence type="ECO:0000256" key="1">
    <source>
        <dbReference type="SAM" id="MobiDB-lite"/>
    </source>
</evidence>
<reference evidence="3" key="1">
    <citation type="submission" date="2016-11" db="EMBL/GenBank/DDBJ databases">
        <authorList>
            <person name="Shukria A."/>
            <person name="Stevens D.C."/>
        </authorList>
    </citation>
    <scope>NUCLEOTIDE SEQUENCE [LARGE SCALE GENOMIC DNA]</scope>
    <source>
        <strain evidence="3">Cbfe23</strain>
    </source>
</reference>
<evidence type="ECO:0000313" key="2">
    <source>
        <dbReference type="EMBL" id="OJH36008.1"/>
    </source>
</evidence>
<keyword evidence="3" id="KW-1185">Reference proteome</keyword>
<dbReference type="EMBL" id="MPIN01000012">
    <property type="protein sequence ID" value="OJH36008.1"/>
    <property type="molecule type" value="Genomic_DNA"/>
</dbReference>
<evidence type="ECO:0000313" key="3">
    <source>
        <dbReference type="Proteomes" id="UP000182229"/>
    </source>
</evidence>
<name>A0A1L9B167_9BACT</name>
<dbReference type="SUPFAM" id="SSF53300">
    <property type="entry name" value="vWA-like"/>
    <property type="match status" value="1"/>
</dbReference>
<feature type="region of interest" description="Disordered" evidence="1">
    <location>
        <begin position="1"/>
        <end position="29"/>
    </location>
</feature>
<accession>A0A1L9B167</accession>
<dbReference type="InterPro" id="IPR036465">
    <property type="entry name" value="vWFA_dom_sf"/>
</dbReference>
<evidence type="ECO:0008006" key="4">
    <source>
        <dbReference type="Google" id="ProtNLM"/>
    </source>
</evidence>
<protein>
    <recommendedName>
        <fullName evidence="4">VWFA domain-containing protein</fullName>
    </recommendedName>
</protein>
<comment type="caution">
    <text evidence="2">The sequence shown here is derived from an EMBL/GenBank/DDBJ whole genome shotgun (WGS) entry which is preliminary data.</text>
</comment>
<proteinExistence type="predicted"/>
<dbReference type="STRING" id="83449.BON30_36010"/>